<evidence type="ECO:0000313" key="3">
    <source>
        <dbReference type="Proteomes" id="UP000000366"/>
    </source>
</evidence>
<evidence type="ECO:0000313" key="2">
    <source>
        <dbReference type="EMBL" id="ABM94610.1"/>
    </source>
</evidence>
<feature type="signal peptide" evidence="1">
    <location>
        <begin position="1"/>
        <end position="20"/>
    </location>
</feature>
<organism evidence="2 3">
    <name type="scientific">Methylibium petroleiphilum (strain ATCC BAA-1232 / LMG 22953 / PM1)</name>
    <dbReference type="NCBI Taxonomy" id="420662"/>
    <lineage>
        <taxon>Bacteria</taxon>
        <taxon>Pseudomonadati</taxon>
        <taxon>Pseudomonadota</taxon>
        <taxon>Betaproteobacteria</taxon>
        <taxon>Burkholderiales</taxon>
        <taxon>Sphaerotilaceae</taxon>
        <taxon>Methylibium</taxon>
    </lineage>
</organism>
<feature type="chain" id="PRO_5002646157" evidence="1">
    <location>
        <begin position="21"/>
        <end position="128"/>
    </location>
</feature>
<dbReference type="KEGG" id="mpt:Mpe_A1648"/>
<protein>
    <submittedName>
        <fullName evidence="2">Uncharacterized protein</fullName>
    </submittedName>
</protein>
<dbReference type="RefSeq" id="WP_011829247.1">
    <property type="nucleotide sequence ID" value="NC_008825.1"/>
</dbReference>
<sequence>MKPQHLLAAATLVLATTAFAAGDPHDHAHAHTPLHGGVVVEVKDMDYELVAKPTVIQLHLRDHGKAADLSKATAKLTLLSGTDKQEIELKPAGDKLEATGSFKVGPGTKAVAVVTVAGKPATARFTLK</sequence>
<dbReference type="EMBL" id="CP000555">
    <property type="protein sequence ID" value="ABM94610.1"/>
    <property type="molecule type" value="Genomic_DNA"/>
</dbReference>
<name>A2SGC1_METPP</name>
<evidence type="ECO:0000256" key="1">
    <source>
        <dbReference type="SAM" id="SignalP"/>
    </source>
</evidence>
<dbReference type="eggNOG" id="ENOG5031JSA">
    <property type="taxonomic scope" value="Bacteria"/>
</dbReference>
<gene>
    <name evidence="2" type="ordered locus">Mpe_A1648</name>
</gene>
<keyword evidence="3" id="KW-1185">Reference proteome</keyword>
<reference evidence="2 3" key="1">
    <citation type="journal article" date="2007" name="J. Bacteriol.">
        <title>Whole-genome analysis of the methyl tert-butyl ether-degrading beta-proteobacterium Methylibium petroleiphilum PM1.</title>
        <authorList>
            <person name="Kane S.R."/>
            <person name="Chakicherla A.Y."/>
            <person name="Chain P.S.G."/>
            <person name="Schmidt R."/>
            <person name="Shin M.W."/>
            <person name="Legler T.C."/>
            <person name="Scow K.M."/>
            <person name="Larimer F.W."/>
            <person name="Lucas S.M."/>
            <person name="Richardson P.M."/>
            <person name="Hristova K.R."/>
        </authorList>
    </citation>
    <scope>NUCLEOTIDE SEQUENCE [LARGE SCALE GENOMIC DNA]</scope>
    <source>
        <strain evidence="3">ATCC BAA-1232 / LMG 22953 / PM1</strain>
    </source>
</reference>
<dbReference type="HOGENOM" id="CLU_125436_1_0_4"/>
<accession>A2SGC1</accession>
<proteinExistence type="predicted"/>
<dbReference type="Proteomes" id="UP000000366">
    <property type="component" value="Chromosome"/>
</dbReference>
<dbReference type="STRING" id="420662.Mpe_A1648"/>
<dbReference type="AlphaFoldDB" id="A2SGC1"/>
<keyword evidence="1" id="KW-0732">Signal</keyword>